<organism evidence="1">
    <name type="scientific">Arion vulgaris</name>
    <dbReference type="NCBI Taxonomy" id="1028688"/>
    <lineage>
        <taxon>Eukaryota</taxon>
        <taxon>Metazoa</taxon>
        <taxon>Spiralia</taxon>
        <taxon>Lophotrochozoa</taxon>
        <taxon>Mollusca</taxon>
        <taxon>Gastropoda</taxon>
        <taxon>Heterobranchia</taxon>
        <taxon>Euthyneura</taxon>
        <taxon>Panpulmonata</taxon>
        <taxon>Eupulmonata</taxon>
        <taxon>Stylommatophora</taxon>
        <taxon>Helicina</taxon>
        <taxon>Arionoidea</taxon>
        <taxon>Arionidae</taxon>
        <taxon>Arion</taxon>
    </lineage>
</organism>
<reference evidence="1" key="1">
    <citation type="submission" date="2014-12" db="EMBL/GenBank/DDBJ databases">
        <title>Insight into the proteome of Arion vulgaris.</title>
        <authorList>
            <person name="Aradska J."/>
            <person name="Bulat T."/>
            <person name="Smidak R."/>
            <person name="Sarate P."/>
            <person name="Gangsoo J."/>
            <person name="Sialana F."/>
            <person name="Bilban M."/>
            <person name="Lubec G."/>
        </authorList>
    </citation>
    <scope>NUCLEOTIDE SEQUENCE</scope>
    <source>
        <tissue evidence="1">Skin</tissue>
    </source>
</reference>
<evidence type="ECO:0000313" key="1">
    <source>
        <dbReference type="EMBL" id="CEK65751.1"/>
    </source>
</evidence>
<protein>
    <submittedName>
        <fullName evidence="1">Uncharacterized protein</fullName>
    </submittedName>
</protein>
<dbReference type="EMBL" id="HACG01018886">
    <property type="protein sequence ID" value="CEK65751.1"/>
    <property type="molecule type" value="Transcribed_RNA"/>
</dbReference>
<sequence length="49" mass="5405">MRCLITANARVKSRLLLLAARETDARTVNDLLQAVKQNCSFSLDLSTLA</sequence>
<dbReference type="AlphaFoldDB" id="A0A0B6ZD04"/>
<name>A0A0B6ZD04_9EUPU</name>
<proteinExistence type="predicted"/>
<gene>
    <name evidence="1" type="primary">ORF56149</name>
</gene>
<accession>A0A0B6ZD04</accession>